<accession>A0A565CH39</accession>
<evidence type="ECO:0000256" key="1">
    <source>
        <dbReference type="SAM" id="MobiDB-lite"/>
    </source>
</evidence>
<comment type="caution">
    <text evidence="2">The sequence shown here is derived from an EMBL/GenBank/DDBJ whole genome shotgun (WGS) entry which is preliminary data.</text>
</comment>
<proteinExistence type="predicted"/>
<reference evidence="2" key="1">
    <citation type="submission" date="2019-07" db="EMBL/GenBank/DDBJ databases">
        <authorList>
            <person name="Dittberner H."/>
        </authorList>
    </citation>
    <scope>NUCLEOTIDE SEQUENCE [LARGE SCALE GENOMIC DNA]</scope>
</reference>
<dbReference type="EMBL" id="CABITT030000008">
    <property type="protein sequence ID" value="VVB12967.1"/>
    <property type="molecule type" value="Genomic_DNA"/>
</dbReference>
<protein>
    <submittedName>
        <fullName evidence="2">Uncharacterized protein</fullName>
    </submittedName>
</protein>
<sequence length="83" mass="9479">MKAHQSDLRRKKKKKGSKNIPEATTVEPCYLSEAEKSRERQWSEKWISTEEVMAVSVGPWLFWVEAVKMKEKAATVVVVTSVA</sequence>
<feature type="region of interest" description="Disordered" evidence="1">
    <location>
        <begin position="1"/>
        <end position="23"/>
    </location>
</feature>
<keyword evidence="3" id="KW-1185">Reference proteome</keyword>
<evidence type="ECO:0000313" key="2">
    <source>
        <dbReference type="EMBL" id="VVB12967.1"/>
    </source>
</evidence>
<gene>
    <name evidence="2" type="ORF">ANE_LOCUS23411</name>
</gene>
<name>A0A565CH39_9BRAS</name>
<evidence type="ECO:0000313" key="3">
    <source>
        <dbReference type="Proteomes" id="UP000489600"/>
    </source>
</evidence>
<organism evidence="2 3">
    <name type="scientific">Arabis nemorensis</name>
    <dbReference type="NCBI Taxonomy" id="586526"/>
    <lineage>
        <taxon>Eukaryota</taxon>
        <taxon>Viridiplantae</taxon>
        <taxon>Streptophyta</taxon>
        <taxon>Embryophyta</taxon>
        <taxon>Tracheophyta</taxon>
        <taxon>Spermatophyta</taxon>
        <taxon>Magnoliopsida</taxon>
        <taxon>eudicotyledons</taxon>
        <taxon>Gunneridae</taxon>
        <taxon>Pentapetalae</taxon>
        <taxon>rosids</taxon>
        <taxon>malvids</taxon>
        <taxon>Brassicales</taxon>
        <taxon>Brassicaceae</taxon>
        <taxon>Arabideae</taxon>
        <taxon>Arabis</taxon>
    </lineage>
</organism>
<dbReference type="Proteomes" id="UP000489600">
    <property type="component" value="Unassembled WGS sequence"/>
</dbReference>
<dbReference type="AlphaFoldDB" id="A0A565CH39"/>